<accession>A0A7X2ZRL4</accession>
<protein>
    <submittedName>
        <fullName evidence="3">Acyltransferase</fullName>
    </submittedName>
</protein>
<dbReference type="AlphaFoldDB" id="A0A7X2ZRL4"/>
<keyword evidence="2 3" id="KW-0808">Transferase</keyword>
<evidence type="ECO:0000256" key="2">
    <source>
        <dbReference type="ARBA" id="ARBA00022679"/>
    </source>
</evidence>
<dbReference type="RefSeq" id="WP_155599033.1">
    <property type="nucleotide sequence ID" value="NZ_RCNR01000006.1"/>
</dbReference>
<proteinExistence type="inferred from homology"/>
<organism evidence="3 4">
    <name type="scientific">Zobellia amurskyensis</name>
    <dbReference type="NCBI Taxonomy" id="248905"/>
    <lineage>
        <taxon>Bacteria</taxon>
        <taxon>Pseudomonadati</taxon>
        <taxon>Bacteroidota</taxon>
        <taxon>Flavobacteriia</taxon>
        <taxon>Flavobacteriales</taxon>
        <taxon>Flavobacteriaceae</taxon>
        <taxon>Zobellia</taxon>
    </lineage>
</organism>
<comment type="caution">
    <text evidence="3">The sequence shown here is derived from an EMBL/GenBank/DDBJ whole genome shotgun (WGS) entry which is preliminary data.</text>
</comment>
<dbReference type="InterPro" id="IPR051159">
    <property type="entry name" value="Hexapeptide_acetyltransf"/>
</dbReference>
<gene>
    <name evidence="3" type="ORF">D9O36_04670</name>
</gene>
<sequence>MKNILFFFVKLMAPVFFKKEYLKGKYFEDSKIGWRWVAHSLFKQKILGFNKSIPWPMNHTSTLSNWRNIDFHVDDLNNFQSPGCYFQNFSAKIILGKGCYIAPNVGLITTNHDLNDLDKHLEGKDIVLGKKCWIGMNAVLLPGVHLGDHTVVGAGSVVTKSFPQGRLVIAGNPAKIIKSIE</sequence>
<reference evidence="3 4" key="1">
    <citation type="journal article" date="2019" name="Mar. Drugs">
        <title>Comparative Genomics and CAZyme Genome Repertoires of Marine Zobellia amurskyensis KMM 3526(T) and Zobellia laminariae KMM 3676(T).</title>
        <authorList>
            <person name="Chernysheva N."/>
            <person name="Bystritskaya E."/>
            <person name="Stenkova A."/>
            <person name="Golovkin I."/>
            <person name="Nedashkovskaya O."/>
            <person name="Isaeva M."/>
        </authorList>
    </citation>
    <scope>NUCLEOTIDE SEQUENCE [LARGE SCALE GENOMIC DNA]</scope>
    <source>
        <strain evidence="3 4">KMM 3526</strain>
    </source>
</reference>
<dbReference type="Proteomes" id="UP000540519">
    <property type="component" value="Unassembled WGS sequence"/>
</dbReference>
<evidence type="ECO:0000313" key="4">
    <source>
        <dbReference type="Proteomes" id="UP000540519"/>
    </source>
</evidence>
<dbReference type="GO" id="GO:0008374">
    <property type="term" value="F:O-acyltransferase activity"/>
    <property type="evidence" value="ECO:0007669"/>
    <property type="project" value="TreeGrafter"/>
</dbReference>
<evidence type="ECO:0000313" key="3">
    <source>
        <dbReference type="EMBL" id="MUH35125.1"/>
    </source>
</evidence>
<keyword evidence="4" id="KW-1185">Reference proteome</keyword>
<dbReference type="EMBL" id="RCNR01000006">
    <property type="protein sequence ID" value="MUH35125.1"/>
    <property type="molecule type" value="Genomic_DNA"/>
</dbReference>
<dbReference type="OrthoDB" id="9812571at2"/>
<dbReference type="PANTHER" id="PTHR23416">
    <property type="entry name" value="SIALIC ACID SYNTHASE-RELATED"/>
    <property type="match status" value="1"/>
</dbReference>
<dbReference type="InterPro" id="IPR001451">
    <property type="entry name" value="Hexapep"/>
</dbReference>
<name>A0A7X2ZRL4_9FLAO</name>
<comment type="similarity">
    <text evidence="1">Belongs to the transferase hexapeptide repeat family.</text>
</comment>
<dbReference type="CDD" id="cd04647">
    <property type="entry name" value="LbH_MAT_like"/>
    <property type="match status" value="1"/>
</dbReference>
<dbReference type="InterPro" id="IPR011004">
    <property type="entry name" value="Trimer_LpxA-like_sf"/>
</dbReference>
<dbReference type="Pfam" id="PF00132">
    <property type="entry name" value="Hexapep"/>
    <property type="match status" value="1"/>
</dbReference>
<dbReference type="Gene3D" id="2.160.10.10">
    <property type="entry name" value="Hexapeptide repeat proteins"/>
    <property type="match status" value="1"/>
</dbReference>
<keyword evidence="3" id="KW-0012">Acyltransferase</keyword>
<dbReference type="SUPFAM" id="SSF51161">
    <property type="entry name" value="Trimeric LpxA-like enzymes"/>
    <property type="match status" value="1"/>
</dbReference>
<evidence type="ECO:0000256" key="1">
    <source>
        <dbReference type="ARBA" id="ARBA00007274"/>
    </source>
</evidence>
<dbReference type="PANTHER" id="PTHR23416:SF23">
    <property type="entry name" value="ACETYLTRANSFERASE C18B11.09C-RELATED"/>
    <property type="match status" value="1"/>
</dbReference>
<dbReference type="GO" id="GO:0005829">
    <property type="term" value="C:cytosol"/>
    <property type="evidence" value="ECO:0007669"/>
    <property type="project" value="TreeGrafter"/>
</dbReference>